<name>A0ABV5HHT8_9VIBR</name>
<keyword evidence="3" id="KW-1185">Reference proteome</keyword>
<dbReference type="InterPro" id="IPR051599">
    <property type="entry name" value="Cell_Envelope_Assoc"/>
</dbReference>
<dbReference type="PANTHER" id="PTHR30336">
    <property type="entry name" value="INNER MEMBRANE PROTEIN, PROBABLE PERMEASE"/>
    <property type="match status" value="1"/>
</dbReference>
<dbReference type="PANTHER" id="PTHR30336:SF20">
    <property type="entry name" value="DUF218 DOMAIN-CONTAINING PROTEIN"/>
    <property type="match status" value="1"/>
</dbReference>
<evidence type="ECO:0000313" key="2">
    <source>
        <dbReference type="EMBL" id="MFB9133778.1"/>
    </source>
</evidence>
<protein>
    <submittedName>
        <fullName evidence="2">YdcF family protein</fullName>
    </submittedName>
</protein>
<dbReference type="InterPro" id="IPR003848">
    <property type="entry name" value="DUF218"/>
</dbReference>
<dbReference type="RefSeq" id="WP_390189346.1">
    <property type="nucleotide sequence ID" value="NZ_JBHMEP010000001.1"/>
</dbReference>
<reference evidence="2 3" key="1">
    <citation type="submission" date="2024-09" db="EMBL/GenBank/DDBJ databases">
        <authorList>
            <person name="Sun Q."/>
            <person name="Mori K."/>
        </authorList>
    </citation>
    <scope>NUCLEOTIDE SEQUENCE [LARGE SCALE GENOMIC DNA]</scope>
    <source>
        <strain evidence="2 3">CECT 8064</strain>
    </source>
</reference>
<accession>A0ABV5HHT8</accession>
<dbReference type="Pfam" id="PF02698">
    <property type="entry name" value="DUF218"/>
    <property type="match status" value="1"/>
</dbReference>
<dbReference type="Proteomes" id="UP001589645">
    <property type="component" value="Unassembled WGS sequence"/>
</dbReference>
<evidence type="ECO:0000313" key="3">
    <source>
        <dbReference type="Proteomes" id="UP001589645"/>
    </source>
</evidence>
<feature type="domain" description="DUF218" evidence="1">
    <location>
        <begin position="26"/>
        <end position="141"/>
    </location>
</feature>
<dbReference type="EMBL" id="JBHMEP010000001">
    <property type="protein sequence ID" value="MFB9133778.1"/>
    <property type="molecule type" value="Genomic_DNA"/>
</dbReference>
<dbReference type="CDD" id="cd06259">
    <property type="entry name" value="YdcF-like"/>
    <property type="match status" value="1"/>
</dbReference>
<comment type="caution">
    <text evidence="2">The sequence shown here is derived from an EMBL/GenBank/DDBJ whole genome shotgun (WGS) entry which is preliminary data.</text>
</comment>
<gene>
    <name evidence="2" type="ORF">ACFFUV_02205</name>
</gene>
<dbReference type="InterPro" id="IPR014729">
    <property type="entry name" value="Rossmann-like_a/b/a_fold"/>
</dbReference>
<organism evidence="2 3">
    <name type="scientific">Vibrio olivae</name>
    <dbReference type="NCBI Taxonomy" id="1243002"/>
    <lineage>
        <taxon>Bacteria</taxon>
        <taxon>Pseudomonadati</taxon>
        <taxon>Pseudomonadota</taxon>
        <taxon>Gammaproteobacteria</taxon>
        <taxon>Vibrionales</taxon>
        <taxon>Vibrionaceae</taxon>
        <taxon>Vibrio</taxon>
    </lineage>
</organism>
<sequence>MSKPLYQHIETLWDYMQLKQLLTQADCILVLGSNDVRVAAYAAQLYHQGLAPVMIFSGGRGRFTQDFTTSEAETFAQVAIDLGVPQQDILLETQSTNSGENIRFSAALIEQHGLQIQSVLLVQKPYMERRALATFQRQWPNSDVHASVTSTGSDFYDFCNEQLLMPEVIDALIGDFERIKHYPAKGFQAEQEIPDEVEEAYQALVSFYPRDEDALSCLLP</sequence>
<dbReference type="Gene3D" id="3.40.50.620">
    <property type="entry name" value="HUPs"/>
    <property type="match status" value="1"/>
</dbReference>
<proteinExistence type="predicted"/>
<evidence type="ECO:0000259" key="1">
    <source>
        <dbReference type="Pfam" id="PF02698"/>
    </source>
</evidence>